<dbReference type="AlphaFoldDB" id="A0A915PHU9"/>
<dbReference type="InterPro" id="IPR001736">
    <property type="entry name" value="PLipase_D/transphosphatidylase"/>
</dbReference>
<dbReference type="Pfam" id="PF13918">
    <property type="entry name" value="PLDc_3"/>
    <property type="match status" value="1"/>
</dbReference>
<dbReference type="Proteomes" id="UP000887581">
    <property type="component" value="Unplaced"/>
</dbReference>
<dbReference type="Pfam" id="PF00614">
    <property type="entry name" value="PLDc"/>
    <property type="match status" value="1"/>
</dbReference>
<evidence type="ECO:0000313" key="4">
    <source>
        <dbReference type="Proteomes" id="UP000887581"/>
    </source>
</evidence>
<dbReference type="SUPFAM" id="SSF56024">
    <property type="entry name" value="Phospholipase D/nuclease"/>
    <property type="match status" value="2"/>
</dbReference>
<keyword evidence="2" id="KW-1133">Transmembrane helix</keyword>
<keyword evidence="4" id="KW-1185">Reference proteome</keyword>
<evidence type="ECO:0000256" key="2">
    <source>
        <dbReference type="SAM" id="Phobius"/>
    </source>
</evidence>
<protein>
    <submittedName>
        <fullName evidence="5">PLD phosphodiesterase domain-containing protein</fullName>
    </submittedName>
</protein>
<feature type="transmembrane region" description="Helical" evidence="2">
    <location>
        <begin position="81"/>
        <end position="101"/>
    </location>
</feature>
<proteinExistence type="inferred from homology"/>
<dbReference type="PROSITE" id="PS50035">
    <property type="entry name" value="PLD"/>
    <property type="match status" value="2"/>
</dbReference>
<comment type="similarity">
    <text evidence="1">Belongs to the phospholipase D family.</text>
</comment>
<dbReference type="Gene3D" id="3.30.870.10">
    <property type="entry name" value="Endonuclease Chain A"/>
    <property type="match status" value="2"/>
</dbReference>
<organism evidence="4 5">
    <name type="scientific">Setaria digitata</name>
    <dbReference type="NCBI Taxonomy" id="48799"/>
    <lineage>
        <taxon>Eukaryota</taxon>
        <taxon>Metazoa</taxon>
        <taxon>Ecdysozoa</taxon>
        <taxon>Nematoda</taxon>
        <taxon>Chromadorea</taxon>
        <taxon>Rhabditida</taxon>
        <taxon>Spirurina</taxon>
        <taxon>Spiruromorpha</taxon>
        <taxon>Filarioidea</taxon>
        <taxon>Setariidae</taxon>
        <taxon>Setaria</taxon>
    </lineage>
</organism>
<dbReference type="CDD" id="cd09107">
    <property type="entry name" value="PLDc_vPLD3_4_5_like_2"/>
    <property type="match status" value="1"/>
</dbReference>
<evidence type="ECO:0000313" key="5">
    <source>
        <dbReference type="WBParaSite" id="sdigi.contig100.g4315.t1"/>
    </source>
</evidence>
<keyword evidence="2" id="KW-0472">Membrane</keyword>
<dbReference type="SMART" id="SM00155">
    <property type="entry name" value="PLDc"/>
    <property type="match status" value="2"/>
</dbReference>
<name>A0A915PHU9_9BILA</name>
<reference evidence="5" key="1">
    <citation type="submission" date="2022-11" db="UniProtKB">
        <authorList>
            <consortium name="WormBaseParasite"/>
        </authorList>
    </citation>
    <scope>IDENTIFICATION</scope>
</reference>
<dbReference type="GO" id="GO:0003824">
    <property type="term" value="F:catalytic activity"/>
    <property type="evidence" value="ECO:0007669"/>
    <property type="project" value="InterPro"/>
</dbReference>
<evidence type="ECO:0000256" key="1">
    <source>
        <dbReference type="ARBA" id="ARBA00008664"/>
    </source>
</evidence>
<accession>A0A915PHU9</accession>
<feature type="domain" description="PLD phosphodiesterase" evidence="3">
    <location>
        <begin position="458"/>
        <end position="484"/>
    </location>
</feature>
<sequence length="524" mass="59884">MILITVIDIIPNLVTERLDVDSAAYCSASLILHLRLNFQTQDGRADMTNFEMDLFDTRINSYAVEKEESEQCCQHSIIKPACVPVSIISLFIFLIVFFPLFNEDGFDMASIRYDRSGYCTDHCRIQLVETIPSVLIFENSTVSNPSTYQVWKRLLDEARVSIDVASFYWNLRDSTAQPTSWQGNDTFNRFIAAAERGVRIRIAQNHPSATFPQLDSSYFFDYGYAKVRSLDMSRLIGDDGVLHTKFWIIDSRHIYIGSANMDWKSLTEVKELGVVIWNCTCTANDLYKIFNIYWRLGVKGGKIPYKWPLNLRTYFNFSHPLRLISAEDTNVFISSSPRRFSAKGREDDGDAIVAVMNNAYEFVHISVMDYMPTTLYRTSSNNTYWPKLDDAIRATVYRGVHVRLLVSHWKYSPLGMIYFLKSLLAINGGVPRTANHSGKIEVKLFTIPADPSHKEIPHTLVNHNKYMVTENIAYLGTSNWAGDYFINTAGVGISFISPALVRPSHTVFLTVKDFFELCDFTDRL</sequence>
<dbReference type="PANTHER" id="PTHR10185">
    <property type="entry name" value="PHOSPHOLIPASE D - RELATED"/>
    <property type="match status" value="1"/>
</dbReference>
<evidence type="ECO:0000259" key="3">
    <source>
        <dbReference type="PROSITE" id="PS50035"/>
    </source>
</evidence>
<dbReference type="InterPro" id="IPR050874">
    <property type="entry name" value="Diverse_PLD-related"/>
</dbReference>
<keyword evidence="2" id="KW-0812">Transmembrane</keyword>
<feature type="domain" description="PLD phosphodiesterase" evidence="3">
    <location>
        <begin position="238"/>
        <end position="265"/>
    </location>
</feature>
<dbReference type="PANTHER" id="PTHR10185:SF17">
    <property type="entry name" value="GM01519P-RELATED"/>
    <property type="match status" value="1"/>
</dbReference>
<dbReference type="InterPro" id="IPR032803">
    <property type="entry name" value="PLDc_3"/>
</dbReference>
<dbReference type="WBParaSite" id="sdigi.contig100.g4315.t1">
    <property type="protein sequence ID" value="sdigi.contig100.g4315.t1"/>
    <property type="gene ID" value="sdigi.contig100.g4315"/>
</dbReference>